<keyword evidence="1" id="KW-0812">Transmembrane</keyword>
<dbReference type="Proteomes" id="UP000285972">
    <property type="component" value="Unassembled WGS sequence"/>
</dbReference>
<name>A0A0G4JXU3_9GAMM</name>
<organism evidence="2 4">
    <name type="scientific">Brenneria goodwinii</name>
    <dbReference type="NCBI Taxonomy" id="1109412"/>
    <lineage>
        <taxon>Bacteria</taxon>
        <taxon>Pseudomonadati</taxon>
        <taxon>Pseudomonadota</taxon>
        <taxon>Gammaproteobacteria</taxon>
        <taxon>Enterobacterales</taxon>
        <taxon>Pectobacteriaceae</taxon>
        <taxon>Brenneria</taxon>
    </lineage>
</organism>
<evidence type="ECO:0000313" key="4">
    <source>
        <dbReference type="Proteomes" id="UP000044377"/>
    </source>
</evidence>
<evidence type="ECO:0000313" key="5">
    <source>
        <dbReference type="Proteomes" id="UP000285972"/>
    </source>
</evidence>
<reference evidence="3 5" key="3">
    <citation type="submission" date="2016-09" db="EMBL/GenBank/DDBJ databases">
        <authorList>
            <person name="Doonan J."/>
            <person name="Pachebat J.A."/>
            <person name="Golyshin P.N."/>
            <person name="Denman S."/>
            <person name="Mcdonald J.E."/>
        </authorList>
    </citation>
    <scope>NUCLEOTIDE SEQUENCE [LARGE SCALE GENOMIC DNA]</scope>
    <source>
        <strain evidence="3 5">FRB141</strain>
    </source>
</reference>
<accession>A0A0G4JXU3</accession>
<dbReference type="EMBL" id="CGIG01000001">
    <property type="protein sequence ID" value="CPR18476.1"/>
    <property type="molecule type" value="Genomic_DNA"/>
</dbReference>
<evidence type="ECO:0000256" key="1">
    <source>
        <dbReference type="SAM" id="Phobius"/>
    </source>
</evidence>
<sequence length="97" mass="11467">MKKWIKFFIVWLILTIVISNIFYFLRIQLWTDHIDEMINNYITKHARTQEDVADIVSNIYFFIFIIPCAVIAYFATVYSANKSKNANKENSEPPSAR</sequence>
<dbReference type="AlphaFoldDB" id="A0A0G4JXU3"/>
<feature type="transmembrane region" description="Helical" evidence="1">
    <location>
        <begin position="7"/>
        <end position="25"/>
    </location>
</feature>
<keyword evidence="1" id="KW-1133">Transmembrane helix</keyword>
<reference evidence="2" key="2">
    <citation type="submission" date="2015-01" db="EMBL/GenBank/DDBJ databases">
        <authorList>
            <person name="Xiang T."/>
            <person name="Song Y."/>
            <person name="Huang L."/>
            <person name="Wang B."/>
            <person name="Wu P."/>
        </authorList>
    </citation>
    <scope>NUCLEOTIDE SEQUENCE [LARGE SCALE GENOMIC DNA]</scope>
    <source>
        <strain evidence="2">OBR1</strain>
    </source>
</reference>
<dbReference type="Proteomes" id="UP000044377">
    <property type="component" value="Unassembled WGS sequence"/>
</dbReference>
<protein>
    <submittedName>
        <fullName evidence="2">Uncharacterized protein</fullName>
    </submittedName>
</protein>
<feature type="transmembrane region" description="Helical" evidence="1">
    <location>
        <begin position="59"/>
        <end position="78"/>
    </location>
</feature>
<evidence type="ECO:0000313" key="3">
    <source>
        <dbReference type="EMBL" id="RLM20343.1"/>
    </source>
</evidence>
<dbReference type="EMBL" id="MJLX01000048">
    <property type="protein sequence ID" value="RLM20343.1"/>
    <property type="molecule type" value="Genomic_DNA"/>
</dbReference>
<keyword evidence="1" id="KW-0472">Membrane</keyword>
<keyword evidence="4" id="KW-1185">Reference proteome</keyword>
<gene>
    <name evidence="3" type="ORF">BIY26_15970</name>
    <name evidence="2" type="ORF">BN1221_03230c</name>
</gene>
<evidence type="ECO:0000313" key="2">
    <source>
        <dbReference type="EMBL" id="CPR18476.1"/>
    </source>
</evidence>
<dbReference type="KEGG" id="bgj:AWC36_03370"/>
<proteinExistence type="predicted"/>
<reference evidence="4" key="1">
    <citation type="submission" date="2015-01" db="EMBL/GenBank/DDBJ databases">
        <authorList>
            <person name="Paterson Steve"/>
        </authorList>
    </citation>
    <scope>NUCLEOTIDE SEQUENCE [LARGE SCALE GENOMIC DNA]</scope>
    <source>
        <strain evidence="4">OBR1</strain>
    </source>
</reference>